<evidence type="ECO:0000256" key="4">
    <source>
        <dbReference type="ARBA" id="ARBA00023315"/>
    </source>
</evidence>
<proteinExistence type="inferred from homology"/>
<keyword evidence="3" id="KW-0677">Repeat</keyword>
<dbReference type="CDD" id="cd03357">
    <property type="entry name" value="LbH_MAT_GAT"/>
    <property type="match status" value="1"/>
</dbReference>
<dbReference type="InterPro" id="IPR001451">
    <property type="entry name" value="Hexapep"/>
</dbReference>
<evidence type="ECO:0000313" key="8">
    <source>
        <dbReference type="Proteomes" id="UP000429211"/>
    </source>
</evidence>
<name>A0A7J5THU0_9BIFI</name>
<dbReference type="Proteomes" id="UP000429211">
    <property type="component" value="Unassembled WGS sequence"/>
</dbReference>
<evidence type="ECO:0000259" key="6">
    <source>
        <dbReference type="SMART" id="SM01266"/>
    </source>
</evidence>
<keyword evidence="4 5" id="KW-0012">Acyltransferase</keyword>
<dbReference type="EC" id="2.3.1.-" evidence="5"/>
<dbReference type="AlphaFoldDB" id="A0A7J5THU0"/>
<dbReference type="Pfam" id="PF00132">
    <property type="entry name" value="Hexapep"/>
    <property type="match status" value="1"/>
</dbReference>
<reference evidence="7 8" key="1">
    <citation type="journal article" date="2019" name="Nat. Med.">
        <title>A library of human gut bacterial isolates paired with longitudinal multiomics data enables mechanistic microbiome research.</title>
        <authorList>
            <person name="Poyet M."/>
            <person name="Groussin M."/>
            <person name="Gibbons S.M."/>
            <person name="Avila-Pacheco J."/>
            <person name="Jiang X."/>
            <person name="Kearney S.M."/>
            <person name="Perrotta A.R."/>
            <person name="Berdy B."/>
            <person name="Zhao S."/>
            <person name="Lieberman T.D."/>
            <person name="Swanson P.K."/>
            <person name="Smith M."/>
            <person name="Roesemann S."/>
            <person name="Alexander J.E."/>
            <person name="Rich S.A."/>
            <person name="Livny J."/>
            <person name="Vlamakis H."/>
            <person name="Clish C."/>
            <person name="Bullock K."/>
            <person name="Deik A."/>
            <person name="Scott J."/>
            <person name="Pierce K.A."/>
            <person name="Xavier R.J."/>
            <person name="Alm E.J."/>
        </authorList>
    </citation>
    <scope>NUCLEOTIDE SEQUENCE [LARGE SCALE GENOMIC DNA]</scope>
    <source>
        <strain evidence="7 8">BIOML-A2</strain>
    </source>
</reference>
<dbReference type="PANTHER" id="PTHR43017">
    <property type="entry name" value="GALACTOSIDE O-ACETYLTRANSFERASE"/>
    <property type="match status" value="1"/>
</dbReference>
<dbReference type="GO" id="GO:0008870">
    <property type="term" value="F:galactoside O-acetyltransferase activity"/>
    <property type="evidence" value="ECO:0007669"/>
    <property type="project" value="TreeGrafter"/>
</dbReference>
<dbReference type="PANTHER" id="PTHR43017:SF1">
    <property type="entry name" value="ACETYLTRANSFERASE YJL218W-RELATED"/>
    <property type="match status" value="1"/>
</dbReference>
<dbReference type="Pfam" id="PF12464">
    <property type="entry name" value="Mac"/>
    <property type="match status" value="1"/>
</dbReference>
<sequence>MVLSIHQSIDVRRRRSIIMADTISQPAKDEWERMLSGELYVADSPQQQDANMRKRRLVQAINTSKYDAFKEREELFHELFGSLGKGGFLEPPFNCDYGCNTYIGDNFYANMDCIFLDVAKITIGDRVFFGPRVGLYTPYHPIDAAVGSSGPEGARPITIGSDVWFGGNVVVGPGVTIGDDVVIGAGSVVVKDIPSHSVAVGNPCHVIRRITDADREYWEGKAAEYRAWKDSLKS</sequence>
<evidence type="ECO:0000313" key="7">
    <source>
        <dbReference type="EMBL" id="KAB7460755.1"/>
    </source>
</evidence>
<comment type="caution">
    <text evidence="7">The sequence shown here is derived from an EMBL/GenBank/DDBJ whole genome shotgun (WGS) entry which is preliminary data.</text>
</comment>
<dbReference type="InterPro" id="IPR039369">
    <property type="entry name" value="LacA-like"/>
</dbReference>
<dbReference type="InterPro" id="IPR011004">
    <property type="entry name" value="Trimer_LpxA-like_sf"/>
</dbReference>
<organism evidence="7 8">
    <name type="scientific">Bifidobacterium dentium</name>
    <dbReference type="NCBI Taxonomy" id="1689"/>
    <lineage>
        <taxon>Bacteria</taxon>
        <taxon>Bacillati</taxon>
        <taxon>Actinomycetota</taxon>
        <taxon>Actinomycetes</taxon>
        <taxon>Bifidobacteriales</taxon>
        <taxon>Bifidobacteriaceae</taxon>
        <taxon>Bifidobacterium</taxon>
    </lineage>
</organism>
<dbReference type="InterPro" id="IPR024688">
    <property type="entry name" value="Mac_dom"/>
</dbReference>
<evidence type="ECO:0000256" key="5">
    <source>
        <dbReference type="RuleBase" id="RU367021"/>
    </source>
</evidence>
<dbReference type="SMART" id="SM01266">
    <property type="entry name" value="Mac"/>
    <property type="match status" value="1"/>
</dbReference>
<dbReference type="SUPFAM" id="SSF51161">
    <property type="entry name" value="Trimeric LpxA-like enzymes"/>
    <property type="match status" value="1"/>
</dbReference>
<dbReference type="FunFam" id="2.160.10.10:FF:000025">
    <property type="entry name" value="Hexapeptide-repeat containing-acetyltransferase"/>
    <property type="match status" value="1"/>
</dbReference>
<dbReference type="Gene3D" id="2.160.10.10">
    <property type="entry name" value="Hexapeptide repeat proteins"/>
    <property type="match status" value="1"/>
</dbReference>
<feature type="domain" description="Maltose/galactoside acetyltransferase" evidence="6">
    <location>
        <begin position="31"/>
        <end position="85"/>
    </location>
</feature>
<dbReference type="EMBL" id="WDPD01000005">
    <property type="protein sequence ID" value="KAB7460755.1"/>
    <property type="molecule type" value="Genomic_DNA"/>
</dbReference>
<protein>
    <recommendedName>
        <fullName evidence="5">Acetyltransferase</fullName>
        <ecNumber evidence="5">2.3.1.-</ecNumber>
    </recommendedName>
</protein>
<evidence type="ECO:0000256" key="1">
    <source>
        <dbReference type="ARBA" id="ARBA00007274"/>
    </source>
</evidence>
<keyword evidence="2 5" id="KW-0808">Transferase</keyword>
<evidence type="ECO:0000256" key="3">
    <source>
        <dbReference type="ARBA" id="ARBA00022737"/>
    </source>
</evidence>
<evidence type="ECO:0000256" key="2">
    <source>
        <dbReference type="ARBA" id="ARBA00022679"/>
    </source>
</evidence>
<comment type="similarity">
    <text evidence="1 5">Belongs to the transferase hexapeptide repeat family.</text>
</comment>
<accession>A0A7J5THU0</accession>
<gene>
    <name evidence="7" type="ORF">GBB04_06800</name>
</gene>